<evidence type="ECO:0000259" key="2">
    <source>
        <dbReference type="Pfam" id="PF16220"/>
    </source>
</evidence>
<dbReference type="PANTHER" id="PTHR30273">
    <property type="entry name" value="PERIPLASMIC SIGNAL SENSOR AND SIGMA FACTOR ACTIVATOR FECR-RELATED"/>
    <property type="match status" value="1"/>
</dbReference>
<organism evidence="3 4">
    <name type="scientific">Rugamonas rubra</name>
    <dbReference type="NCBI Taxonomy" id="758825"/>
    <lineage>
        <taxon>Bacteria</taxon>
        <taxon>Pseudomonadati</taxon>
        <taxon>Pseudomonadota</taxon>
        <taxon>Betaproteobacteria</taxon>
        <taxon>Burkholderiales</taxon>
        <taxon>Oxalobacteraceae</taxon>
        <taxon>Telluria group</taxon>
        <taxon>Rugamonas</taxon>
    </lineage>
</organism>
<dbReference type="InterPro" id="IPR006860">
    <property type="entry name" value="FecR"/>
</dbReference>
<accession>A0A1I4M2Z6</accession>
<sequence>MSRQEQAPSRADAIDSAAAQWLLRRDAGLSPAEQAQLQRWLDSDAAHALAWRQMCRADTLLASLPAARVAALDRSGLAPAAKPAAPSGWLRRLPSLLPLRWLGRLADAVPRGALAACALLACGLLGYQQLHQPGYSQTFTTARGQYAEQRLPDGSSIELDTATELQVALYADHREVRLLRGQAMFHVSPDPQRAFHVEAGAARVTVLGTHFSVRNVGGLVNVAVQQGKVAVTAPGRNADAPILLAGDGLTLAADGPAVPASVAPAAVGSWRERRVNFDNTTLAEALAEFERYADSGLRVDDAALAQLRLSGSFDLGNPAQFAAALPLALPVRVVGDGRVKRILPR</sequence>
<dbReference type="PANTHER" id="PTHR30273:SF2">
    <property type="entry name" value="PROTEIN FECR"/>
    <property type="match status" value="1"/>
</dbReference>
<feature type="domain" description="FecR protein" evidence="1">
    <location>
        <begin position="138"/>
        <end position="229"/>
    </location>
</feature>
<evidence type="ECO:0000313" key="4">
    <source>
        <dbReference type="Proteomes" id="UP000199470"/>
    </source>
</evidence>
<protein>
    <submittedName>
        <fullName evidence="3">FecR family protein</fullName>
    </submittedName>
</protein>
<dbReference type="GO" id="GO:0016989">
    <property type="term" value="F:sigma factor antagonist activity"/>
    <property type="evidence" value="ECO:0007669"/>
    <property type="project" value="TreeGrafter"/>
</dbReference>
<reference evidence="3 4" key="1">
    <citation type="submission" date="2016-10" db="EMBL/GenBank/DDBJ databases">
        <authorList>
            <person name="de Groot N.N."/>
        </authorList>
    </citation>
    <scope>NUCLEOTIDE SEQUENCE [LARGE SCALE GENOMIC DNA]</scope>
    <source>
        <strain evidence="3 4">ATCC 43154</strain>
    </source>
</reference>
<dbReference type="InterPro" id="IPR032623">
    <property type="entry name" value="FecR_N"/>
</dbReference>
<proteinExistence type="predicted"/>
<dbReference type="Proteomes" id="UP000199470">
    <property type="component" value="Unassembled WGS sequence"/>
</dbReference>
<dbReference type="PIRSF" id="PIRSF018266">
    <property type="entry name" value="FecR"/>
    <property type="match status" value="1"/>
</dbReference>
<feature type="domain" description="FecR N-terminal" evidence="2">
    <location>
        <begin position="17"/>
        <end position="56"/>
    </location>
</feature>
<dbReference type="Pfam" id="PF16220">
    <property type="entry name" value="DUF4880"/>
    <property type="match status" value="1"/>
</dbReference>
<dbReference type="AlphaFoldDB" id="A0A1I4M2Z6"/>
<dbReference type="STRING" id="758825.SAMN02982985_02198"/>
<keyword evidence="4" id="KW-1185">Reference proteome</keyword>
<gene>
    <name evidence="3" type="ORF">SAMN02982985_02198</name>
</gene>
<name>A0A1I4M2Z6_9BURK</name>
<evidence type="ECO:0000259" key="1">
    <source>
        <dbReference type="Pfam" id="PF04773"/>
    </source>
</evidence>
<dbReference type="InterPro" id="IPR012373">
    <property type="entry name" value="Ferrdict_sens_TM"/>
</dbReference>
<dbReference type="OrthoDB" id="1100567at2"/>
<dbReference type="RefSeq" id="WP_093387483.1">
    <property type="nucleotide sequence ID" value="NZ_FOTW01000010.1"/>
</dbReference>
<dbReference type="Gene3D" id="2.60.120.1440">
    <property type="match status" value="1"/>
</dbReference>
<dbReference type="Pfam" id="PF04773">
    <property type="entry name" value="FecR"/>
    <property type="match status" value="1"/>
</dbReference>
<evidence type="ECO:0000313" key="3">
    <source>
        <dbReference type="EMBL" id="SFL97337.1"/>
    </source>
</evidence>
<dbReference type="EMBL" id="FOTW01000010">
    <property type="protein sequence ID" value="SFL97337.1"/>
    <property type="molecule type" value="Genomic_DNA"/>
</dbReference>